<feature type="region of interest" description="Disordered" evidence="1">
    <location>
        <begin position="1"/>
        <end position="30"/>
    </location>
</feature>
<feature type="compositionally biased region" description="Polar residues" evidence="1">
    <location>
        <begin position="14"/>
        <end position="26"/>
    </location>
</feature>
<evidence type="ECO:0000256" key="1">
    <source>
        <dbReference type="SAM" id="MobiDB-lite"/>
    </source>
</evidence>
<protein>
    <submittedName>
        <fullName evidence="2">Uncharacterized protein</fullName>
    </submittedName>
</protein>
<dbReference type="HOGENOM" id="CLU_192396_0_0_1"/>
<reference evidence="3" key="1">
    <citation type="journal article" date="2014" name="Proc. Natl. Acad. Sci. U.S.A.">
        <title>Extensive sampling of basidiomycete genomes demonstrates inadequacy of the white-rot/brown-rot paradigm for wood decay fungi.</title>
        <authorList>
            <person name="Riley R."/>
            <person name="Salamov A.A."/>
            <person name="Brown D.W."/>
            <person name="Nagy L.G."/>
            <person name="Floudas D."/>
            <person name="Held B.W."/>
            <person name="Levasseur A."/>
            <person name="Lombard V."/>
            <person name="Morin E."/>
            <person name="Otillar R."/>
            <person name="Lindquist E.A."/>
            <person name="Sun H."/>
            <person name="LaButti K.M."/>
            <person name="Schmutz J."/>
            <person name="Jabbour D."/>
            <person name="Luo H."/>
            <person name="Baker S.E."/>
            <person name="Pisabarro A.G."/>
            <person name="Walton J.D."/>
            <person name="Blanchette R.A."/>
            <person name="Henrissat B."/>
            <person name="Martin F."/>
            <person name="Cullen D."/>
            <person name="Hibbett D.S."/>
            <person name="Grigoriev I.V."/>
        </authorList>
    </citation>
    <scope>NUCLEOTIDE SEQUENCE [LARGE SCALE GENOMIC DNA]</scope>
    <source>
        <strain evidence="3">MUCL 33604</strain>
    </source>
</reference>
<sequence>MEEGVRAIGDRQEVTQATTASTVNHQPRQHPDLMTQITSSFWLFLSPSTLSESLNVCIFRTPPR</sequence>
<proteinExistence type="predicted"/>
<evidence type="ECO:0000313" key="3">
    <source>
        <dbReference type="Proteomes" id="UP000027265"/>
    </source>
</evidence>
<gene>
    <name evidence="2" type="ORF">JAAARDRAFT_191606</name>
</gene>
<dbReference type="EMBL" id="KL197714">
    <property type="protein sequence ID" value="KDQ60202.1"/>
    <property type="molecule type" value="Genomic_DNA"/>
</dbReference>
<organism evidence="2 3">
    <name type="scientific">Jaapia argillacea MUCL 33604</name>
    <dbReference type="NCBI Taxonomy" id="933084"/>
    <lineage>
        <taxon>Eukaryota</taxon>
        <taxon>Fungi</taxon>
        <taxon>Dikarya</taxon>
        <taxon>Basidiomycota</taxon>
        <taxon>Agaricomycotina</taxon>
        <taxon>Agaricomycetes</taxon>
        <taxon>Agaricomycetidae</taxon>
        <taxon>Jaapiales</taxon>
        <taxon>Jaapiaceae</taxon>
        <taxon>Jaapia</taxon>
    </lineage>
</organism>
<keyword evidence="3" id="KW-1185">Reference proteome</keyword>
<accession>A0A067Q9L1</accession>
<evidence type="ECO:0000313" key="2">
    <source>
        <dbReference type="EMBL" id="KDQ60202.1"/>
    </source>
</evidence>
<name>A0A067Q9L1_9AGAM</name>
<dbReference type="InParanoid" id="A0A067Q9L1"/>
<feature type="compositionally biased region" description="Basic and acidic residues" evidence="1">
    <location>
        <begin position="1"/>
        <end position="13"/>
    </location>
</feature>
<dbReference type="Proteomes" id="UP000027265">
    <property type="component" value="Unassembled WGS sequence"/>
</dbReference>
<dbReference type="AlphaFoldDB" id="A0A067Q9L1"/>